<keyword evidence="10" id="KW-1185">Reference proteome</keyword>
<feature type="transmembrane region" description="Helical" evidence="8">
    <location>
        <begin position="96"/>
        <end position="113"/>
    </location>
</feature>
<dbReference type="RefSeq" id="WP_110358778.1">
    <property type="nucleotide sequence ID" value="NZ_QFLI01000001.1"/>
</dbReference>
<organism evidence="9 10">
    <name type="scientific">Marinifilum breve</name>
    <dbReference type="NCBI Taxonomy" id="2184082"/>
    <lineage>
        <taxon>Bacteria</taxon>
        <taxon>Pseudomonadati</taxon>
        <taxon>Bacteroidota</taxon>
        <taxon>Bacteroidia</taxon>
        <taxon>Marinilabiliales</taxon>
        <taxon>Marinifilaceae</taxon>
    </lineage>
</organism>
<accession>A0A2V4A3Z2</accession>
<dbReference type="PANTHER" id="PTHR30269">
    <property type="entry name" value="TRANSMEMBRANE PROTEIN YFCA"/>
    <property type="match status" value="1"/>
</dbReference>
<feature type="transmembrane region" description="Helical" evidence="8">
    <location>
        <begin position="218"/>
        <end position="238"/>
    </location>
</feature>
<evidence type="ECO:0000256" key="1">
    <source>
        <dbReference type="ARBA" id="ARBA00004651"/>
    </source>
</evidence>
<feature type="transmembrane region" description="Helical" evidence="8">
    <location>
        <begin position="194"/>
        <end position="212"/>
    </location>
</feature>
<dbReference type="Pfam" id="PF01925">
    <property type="entry name" value="TauE"/>
    <property type="match status" value="1"/>
</dbReference>
<comment type="subcellular location">
    <subcellularLocation>
        <location evidence="1 8">Cell membrane</location>
        <topology evidence="1 8">Multi-pass membrane protein</topology>
    </subcellularLocation>
</comment>
<evidence type="ECO:0000256" key="6">
    <source>
        <dbReference type="ARBA" id="ARBA00022989"/>
    </source>
</evidence>
<evidence type="ECO:0000256" key="4">
    <source>
        <dbReference type="ARBA" id="ARBA00022475"/>
    </source>
</evidence>
<evidence type="ECO:0000313" key="9">
    <source>
        <dbReference type="EMBL" id="PXY02617.1"/>
    </source>
</evidence>
<proteinExistence type="inferred from homology"/>
<dbReference type="EMBL" id="QFLI01000001">
    <property type="protein sequence ID" value="PXY02617.1"/>
    <property type="molecule type" value="Genomic_DNA"/>
</dbReference>
<sequence>MPNIYIFLTVIISSLIKGVSGFGFALISLPILLTWYEPKEIIPVLMICNLVASVFIILQKKNQALIDKASMSLIVSGGIFTLIGVLILKYVDANRLVHFSGVVFLVITFLSFIKSSKRHAILPVYVYPIVGAIIGAITGIISISGPPLALFLNRANVDNKQFREIFAWFSIVTAAIAIAGYYQVGWLTPQALKLSLLFSPILLAGTVIGKYFNGIIPIKSFRTINILLTFISCLLLLIR</sequence>
<keyword evidence="4 8" id="KW-1003">Cell membrane</keyword>
<dbReference type="InterPro" id="IPR002781">
    <property type="entry name" value="TM_pro_TauE-like"/>
</dbReference>
<reference evidence="9 10" key="1">
    <citation type="submission" date="2018-05" db="EMBL/GenBank/DDBJ databases">
        <title>Marinifilum breve JC075T sp. nov., a marine bacterium isolated from Yongle Blue Hole in the South China Sea.</title>
        <authorList>
            <person name="Fu T."/>
        </authorList>
    </citation>
    <scope>NUCLEOTIDE SEQUENCE [LARGE SCALE GENOMIC DNA]</scope>
    <source>
        <strain evidence="9 10">JC075</strain>
    </source>
</reference>
<feature type="transmembrane region" description="Helical" evidence="8">
    <location>
        <begin position="41"/>
        <end position="58"/>
    </location>
</feature>
<gene>
    <name evidence="9" type="ORF">DF185_00550</name>
</gene>
<keyword evidence="3" id="KW-0813">Transport</keyword>
<dbReference type="OrthoDB" id="7843147at2"/>
<keyword evidence="7 8" id="KW-0472">Membrane</keyword>
<evidence type="ECO:0000256" key="5">
    <source>
        <dbReference type="ARBA" id="ARBA00022692"/>
    </source>
</evidence>
<keyword evidence="5 8" id="KW-0812">Transmembrane</keyword>
<comment type="similarity">
    <text evidence="2 8">Belongs to the 4-toluene sulfonate uptake permease (TSUP) (TC 2.A.102) family.</text>
</comment>
<evidence type="ECO:0000256" key="8">
    <source>
        <dbReference type="RuleBase" id="RU363041"/>
    </source>
</evidence>
<keyword evidence="6 8" id="KW-1133">Transmembrane helix</keyword>
<name>A0A2V4A3Z2_9BACT</name>
<feature type="transmembrane region" description="Helical" evidence="8">
    <location>
        <begin position="165"/>
        <end position="182"/>
    </location>
</feature>
<dbReference type="InterPro" id="IPR052017">
    <property type="entry name" value="TSUP"/>
</dbReference>
<evidence type="ECO:0000256" key="3">
    <source>
        <dbReference type="ARBA" id="ARBA00022448"/>
    </source>
</evidence>
<evidence type="ECO:0000256" key="2">
    <source>
        <dbReference type="ARBA" id="ARBA00009142"/>
    </source>
</evidence>
<protein>
    <recommendedName>
        <fullName evidence="8">Probable membrane transporter protein</fullName>
    </recommendedName>
</protein>
<dbReference type="PANTHER" id="PTHR30269:SF37">
    <property type="entry name" value="MEMBRANE TRANSPORTER PROTEIN"/>
    <property type="match status" value="1"/>
</dbReference>
<evidence type="ECO:0000313" key="10">
    <source>
        <dbReference type="Proteomes" id="UP000248079"/>
    </source>
</evidence>
<comment type="caution">
    <text evidence="9">The sequence shown here is derived from an EMBL/GenBank/DDBJ whole genome shotgun (WGS) entry which is preliminary data.</text>
</comment>
<feature type="transmembrane region" description="Helical" evidence="8">
    <location>
        <begin position="7"/>
        <end position="35"/>
    </location>
</feature>
<evidence type="ECO:0000256" key="7">
    <source>
        <dbReference type="ARBA" id="ARBA00023136"/>
    </source>
</evidence>
<dbReference type="GO" id="GO:0005886">
    <property type="term" value="C:plasma membrane"/>
    <property type="evidence" value="ECO:0007669"/>
    <property type="project" value="UniProtKB-SubCell"/>
</dbReference>
<dbReference type="AlphaFoldDB" id="A0A2V4A3Z2"/>
<feature type="transmembrane region" description="Helical" evidence="8">
    <location>
        <begin position="125"/>
        <end position="145"/>
    </location>
</feature>
<dbReference type="Proteomes" id="UP000248079">
    <property type="component" value="Unassembled WGS sequence"/>
</dbReference>
<feature type="transmembrane region" description="Helical" evidence="8">
    <location>
        <begin position="70"/>
        <end position="90"/>
    </location>
</feature>